<dbReference type="PROSITE" id="PS00636">
    <property type="entry name" value="DNAJ_1"/>
    <property type="match status" value="1"/>
</dbReference>
<dbReference type="PANTHER" id="PTHR43908">
    <property type="entry name" value="AT29763P-RELATED"/>
    <property type="match status" value="1"/>
</dbReference>
<dbReference type="GO" id="GO:0005789">
    <property type="term" value="C:endoplasmic reticulum membrane"/>
    <property type="evidence" value="ECO:0007669"/>
    <property type="project" value="TreeGrafter"/>
</dbReference>
<evidence type="ECO:0000259" key="1">
    <source>
        <dbReference type="PROSITE" id="PS50076"/>
    </source>
</evidence>
<dbReference type="GO" id="GO:0030544">
    <property type="term" value="F:Hsp70 protein binding"/>
    <property type="evidence" value="ECO:0007669"/>
    <property type="project" value="TreeGrafter"/>
</dbReference>
<dbReference type="SMART" id="SM00271">
    <property type="entry name" value="DnaJ"/>
    <property type="match status" value="1"/>
</dbReference>
<dbReference type="Pfam" id="PF00226">
    <property type="entry name" value="DnaJ"/>
    <property type="match status" value="1"/>
</dbReference>
<organism evidence="2 3">
    <name type="scientific">Rotaria sordida</name>
    <dbReference type="NCBI Taxonomy" id="392033"/>
    <lineage>
        <taxon>Eukaryota</taxon>
        <taxon>Metazoa</taxon>
        <taxon>Spiralia</taxon>
        <taxon>Gnathifera</taxon>
        <taxon>Rotifera</taxon>
        <taxon>Eurotatoria</taxon>
        <taxon>Bdelloidea</taxon>
        <taxon>Philodinida</taxon>
        <taxon>Philodinidae</taxon>
        <taxon>Rotaria</taxon>
    </lineage>
</organism>
<evidence type="ECO:0000313" key="2">
    <source>
        <dbReference type="EMBL" id="CAF4355216.1"/>
    </source>
</evidence>
<dbReference type="InterPro" id="IPR051100">
    <property type="entry name" value="DnaJ_subfamily_B/C"/>
</dbReference>
<name>A0A820L8A2_9BILA</name>
<evidence type="ECO:0000313" key="3">
    <source>
        <dbReference type="Proteomes" id="UP000663874"/>
    </source>
</evidence>
<accession>A0A820L8A2</accession>
<dbReference type="PROSITE" id="PS50076">
    <property type="entry name" value="DNAJ_2"/>
    <property type="match status" value="1"/>
</dbReference>
<protein>
    <recommendedName>
        <fullName evidence="1">J domain-containing protein</fullName>
    </recommendedName>
</protein>
<dbReference type="PANTHER" id="PTHR43908:SF3">
    <property type="entry name" value="AT29763P-RELATED"/>
    <property type="match status" value="1"/>
</dbReference>
<dbReference type="InterPro" id="IPR018253">
    <property type="entry name" value="DnaJ_domain_CS"/>
</dbReference>
<dbReference type="EMBL" id="CAJOBE010050387">
    <property type="protein sequence ID" value="CAF4355216.1"/>
    <property type="molecule type" value="Genomic_DNA"/>
</dbReference>
<dbReference type="Gene3D" id="1.10.287.110">
    <property type="entry name" value="DnaJ domain"/>
    <property type="match status" value="1"/>
</dbReference>
<dbReference type="InterPro" id="IPR036869">
    <property type="entry name" value="J_dom_sf"/>
</dbReference>
<dbReference type="PRINTS" id="PR00625">
    <property type="entry name" value="JDOMAIN"/>
</dbReference>
<dbReference type="GO" id="GO:0071218">
    <property type="term" value="P:cellular response to misfolded protein"/>
    <property type="evidence" value="ECO:0007669"/>
    <property type="project" value="TreeGrafter"/>
</dbReference>
<comment type="caution">
    <text evidence="2">The sequence shown here is derived from an EMBL/GenBank/DDBJ whole genome shotgun (WGS) entry which is preliminary data.</text>
</comment>
<dbReference type="AlphaFoldDB" id="A0A820L8A2"/>
<dbReference type="CDD" id="cd06257">
    <property type="entry name" value="DnaJ"/>
    <property type="match status" value="1"/>
</dbReference>
<dbReference type="InterPro" id="IPR001623">
    <property type="entry name" value="DnaJ_domain"/>
</dbReference>
<reference evidence="2" key="1">
    <citation type="submission" date="2021-02" db="EMBL/GenBank/DDBJ databases">
        <authorList>
            <person name="Nowell W R."/>
        </authorList>
    </citation>
    <scope>NUCLEOTIDE SEQUENCE</scope>
</reference>
<feature type="domain" description="J" evidence="1">
    <location>
        <begin position="5"/>
        <end position="67"/>
    </location>
</feature>
<gene>
    <name evidence="2" type="ORF">FNK824_LOCUS42480</name>
</gene>
<feature type="non-terminal residue" evidence="2">
    <location>
        <position position="67"/>
    </location>
</feature>
<sequence length="67" mass="7708">MVASDCYAILGVKSTATEEEIKKAYRKKALQYHPDKNSSTTAEEIFKQINKAYETLSDTDKRRTYDL</sequence>
<dbReference type="Proteomes" id="UP000663874">
    <property type="component" value="Unassembled WGS sequence"/>
</dbReference>
<proteinExistence type="predicted"/>
<dbReference type="SUPFAM" id="SSF46565">
    <property type="entry name" value="Chaperone J-domain"/>
    <property type="match status" value="1"/>
</dbReference>